<evidence type="ECO:0000256" key="4">
    <source>
        <dbReference type="ARBA" id="ARBA00022833"/>
    </source>
</evidence>
<dbReference type="Proteomes" id="UP000184171">
    <property type="component" value="Unassembled WGS sequence"/>
</dbReference>
<dbReference type="Pfam" id="PF00753">
    <property type="entry name" value="Lactamase_B"/>
    <property type="match status" value="1"/>
</dbReference>
<dbReference type="RefSeq" id="WP_072905625.1">
    <property type="nucleotide sequence ID" value="NZ_FQZT01000002.1"/>
</dbReference>
<dbReference type="CDD" id="cd06262">
    <property type="entry name" value="metallo-hydrolase-like_MBL-fold"/>
    <property type="match status" value="1"/>
</dbReference>
<dbReference type="Gene3D" id="3.60.15.10">
    <property type="entry name" value="Ribonuclease Z/Hydroxyacylglutathione hydrolase-like"/>
    <property type="match status" value="1"/>
</dbReference>
<proteinExistence type="predicted"/>
<dbReference type="STRING" id="1122189.SAMN02745165_00701"/>
<reference evidence="6 7" key="1">
    <citation type="submission" date="2016-11" db="EMBL/GenBank/DDBJ databases">
        <authorList>
            <person name="Jaros S."/>
            <person name="Januszkiewicz K."/>
            <person name="Wedrychowicz H."/>
        </authorList>
    </citation>
    <scope>NUCLEOTIDE SEQUENCE [LARGE SCALE GENOMIC DNA]</scope>
    <source>
        <strain evidence="6 7">DSM 5091</strain>
    </source>
</reference>
<gene>
    <name evidence="6" type="ORF">SAMN02745165_00701</name>
</gene>
<dbReference type="SMART" id="SM00849">
    <property type="entry name" value="Lactamase_B"/>
    <property type="match status" value="1"/>
</dbReference>
<dbReference type="OrthoDB" id="9802991at2"/>
<evidence type="ECO:0000259" key="5">
    <source>
        <dbReference type="SMART" id="SM00849"/>
    </source>
</evidence>
<name>A0A1M6DIY9_MALRU</name>
<keyword evidence="2" id="KW-0479">Metal-binding</keyword>
<sequence length="206" mass="22122">MILDSLETGPLQVNCYIVGCEKTRKAVVIDPGGDADRILDRLQKHNLQLQMVINTHGHFDHVGGNKRLLEATGVELLLHEADKDLLGMAAQHAGIYGLPTELSPQPDKLLVDGDIVHVGELELKVLHTPGHTSGGICLLVDDQLIVGDTLFAGSIGRTDLPGGNHEQLIQSIRTKLLPLPDGTAVHPGHGPSTSIGREKVYNPFLS</sequence>
<dbReference type="PANTHER" id="PTHR46233">
    <property type="entry name" value="HYDROXYACYLGLUTATHIONE HYDROLASE GLOC"/>
    <property type="match status" value="1"/>
</dbReference>
<keyword evidence="3" id="KW-0378">Hydrolase</keyword>
<dbReference type="InterPro" id="IPR051453">
    <property type="entry name" value="MBL_Glyoxalase_II"/>
</dbReference>
<evidence type="ECO:0000256" key="1">
    <source>
        <dbReference type="ARBA" id="ARBA00001947"/>
    </source>
</evidence>
<evidence type="ECO:0000313" key="6">
    <source>
        <dbReference type="EMBL" id="SHI73226.1"/>
    </source>
</evidence>
<dbReference type="AlphaFoldDB" id="A0A1M6DIY9"/>
<evidence type="ECO:0000256" key="3">
    <source>
        <dbReference type="ARBA" id="ARBA00022801"/>
    </source>
</evidence>
<feature type="domain" description="Metallo-beta-lactamase" evidence="5">
    <location>
        <begin position="12"/>
        <end position="189"/>
    </location>
</feature>
<dbReference type="EMBL" id="FQZT01000002">
    <property type="protein sequence ID" value="SHI73226.1"/>
    <property type="molecule type" value="Genomic_DNA"/>
</dbReference>
<protein>
    <submittedName>
        <fullName evidence="6">Glyoxylase, beta-lactamase superfamily II</fullName>
    </submittedName>
</protein>
<dbReference type="InterPro" id="IPR036866">
    <property type="entry name" value="RibonucZ/Hydroxyglut_hydro"/>
</dbReference>
<dbReference type="GO" id="GO:0016787">
    <property type="term" value="F:hydrolase activity"/>
    <property type="evidence" value="ECO:0007669"/>
    <property type="project" value="UniProtKB-KW"/>
</dbReference>
<dbReference type="PANTHER" id="PTHR46233:SF3">
    <property type="entry name" value="HYDROXYACYLGLUTATHIONE HYDROLASE GLOC"/>
    <property type="match status" value="1"/>
</dbReference>
<dbReference type="GO" id="GO:0046872">
    <property type="term" value="F:metal ion binding"/>
    <property type="evidence" value="ECO:0007669"/>
    <property type="project" value="UniProtKB-KW"/>
</dbReference>
<keyword evidence="4" id="KW-0862">Zinc</keyword>
<comment type="cofactor">
    <cofactor evidence="1">
        <name>Zn(2+)</name>
        <dbReference type="ChEBI" id="CHEBI:29105"/>
    </cofactor>
</comment>
<evidence type="ECO:0000256" key="2">
    <source>
        <dbReference type="ARBA" id="ARBA00022723"/>
    </source>
</evidence>
<accession>A0A1M6DIY9</accession>
<dbReference type="SUPFAM" id="SSF56281">
    <property type="entry name" value="Metallo-hydrolase/oxidoreductase"/>
    <property type="match status" value="1"/>
</dbReference>
<dbReference type="InterPro" id="IPR001279">
    <property type="entry name" value="Metallo-B-lactamas"/>
</dbReference>
<organism evidence="6 7">
    <name type="scientific">Malonomonas rubra DSM 5091</name>
    <dbReference type="NCBI Taxonomy" id="1122189"/>
    <lineage>
        <taxon>Bacteria</taxon>
        <taxon>Pseudomonadati</taxon>
        <taxon>Thermodesulfobacteriota</taxon>
        <taxon>Desulfuromonadia</taxon>
        <taxon>Desulfuromonadales</taxon>
        <taxon>Geopsychrobacteraceae</taxon>
        <taxon>Malonomonas</taxon>
    </lineage>
</organism>
<keyword evidence="7" id="KW-1185">Reference proteome</keyword>
<evidence type="ECO:0000313" key="7">
    <source>
        <dbReference type="Proteomes" id="UP000184171"/>
    </source>
</evidence>